<gene>
    <name evidence="2" type="ORF">SAMN05660686_00471</name>
</gene>
<sequence length="380" mass="40149">MAGARKPLAGVRVIDFSTLLPGPMATLILAEAGAEVIKLERPGSGEDMRAYPPMVTEDSGVNFALLNRGKRSLAVDLKDPAAVEQVKALIKDADVLVEQFRPGVMDRLGLGYEAVRALNPALVYCSITGFGQTGPKANLAAHDLNYMSETGILNLGADSRGDPVLPPVLVADIGGGTMPAVISILLALREAEKTGEGAFLDVAMADNLFAWGYWALGERAAGKGDPKPGGELVTGGTPRYQVYRCADGRWLACAPLEPKFWANFCEVINLDPALRDDSMDPAATMAEVRAIIASRTSADWLAAFEGVDACVTLVKSISEAADDPHFQQRGLFAGAMQAGGTAMTPLPPPIAPIYRDPEGGQSFPALGDANTDLMPDLRKE</sequence>
<dbReference type="GO" id="GO:0016740">
    <property type="term" value="F:transferase activity"/>
    <property type="evidence" value="ECO:0007669"/>
    <property type="project" value="UniProtKB-KW"/>
</dbReference>
<evidence type="ECO:0000256" key="1">
    <source>
        <dbReference type="SAM" id="MobiDB-lite"/>
    </source>
</evidence>
<name>A0A8G2BEB5_9PROT</name>
<comment type="caution">
    <text evidence="2">The sequence shown here is derived from an EMBL/GenBank/DDBJ whole genome shotgun (WGS) entry which is preliminary data.</text>
</comment>
<accession>A0A8G2BEB5</accession>
<dbReference type="SUPFAM" id="SSF89796">
    <property type="entry name" value="CoA-transferase family III (CaiB/BaiF)"/>
    <property type="match status" value="1"/>
</dbReference>
<proteinExistence type="predicted"/>
<dbReference type="Pfam" id="PF02515">
    <property type="entry name" value="CoA_transf_3"/>
    <property type="match status" value="1"/>
</dbReference>
<dbReference type="EMBL" id="FNBW01000001">
    <property type="protein sequence ID" value="SDF15159.1"/>
    <property type="molecule type" value="Genomic_DNA"/>
</dbReference>
<dbReference type="InterPro" id="IPR023606">
    <property type="entry name" value="CoA-Trfase_III_dom_1_sf"/>
</dbReference>
<dbReference type="OrthoDB" id="9781472at2"/>
<dbReference type="Gene3D" id="3.30.1540.10">
    <property type="entry name" value="formyl-coa transferase, domain 3"/>
    <property type="match status" value="1"/>
</dbReference>
<protein>
    <submittedName>
        <fullName evidence="2">Crotonobetainyl-CoA:carnitine CoA-transferase CaiB</fullName>
    </submittedName>
</protein>
<dbReference type="InterPro" id="IPR044855">
    <property type="entry name" value="CoA-Trfase_III_dom3_sf"/>
</dbReference>
<reference evidence="2 3" key="1">
    <citation type="submission" date="2016-10" db="EMBL/GenBank/DDBJ databases">
        <authorList>
            <person name="Varghese N."/>
            <person name="Submissions S."/>
        </authorList>
    </citation>
    <scope>NUCLEOTIDE SEQUENCE [LARGE SCALE GENOMIC DNA]</scope>
    <source>
        <strain evidence="2 3">DSM 18839</strain>
    </source>
</reference>
<dbReference type="RefSeq" id="WP_093147837.1">
    <property type="nucleotide sequence ID" value="NZ_FNBW01000001.1"/>
</dbReference>
<dbReference type="AlphaFoldDB" id="A0A8G2BEB5"/>
<dbReference type="InterPro" id="IPR003673">
    <property type="entry name" value="CoA-Trfase_fam_III"/>
</dbReference>
<dbReference type="PANTHER" id="PTHR48228">
    <property type="entry name" value="SUCCINYL-COA--D-CITRAMALATE COA-TRANSFERASE"/>
    <property type="match status" value="1"/>
</dbReference>
<keyword evidence="3" id="KW-1185">Reference proteome</keyword>
<evidence type="ECO:0000313" key="2">
    <source>
        <dbReference type="EMBL" id="SDF15159.1"/>
    </source>
</evidence>
<evidence type="ECO:0000313" key="3">
    <source>
        <dbReference type="Proteomes" id="UP000198615"/>
    </source>
</evidence>
<dbReference type="Proteomes" id="UP000198615">
    <property type="component" value="Unassembled WGS sequence"/>
</dbReference>
<dbReference type="PANTHER" id="PTHR48228:SF5">
    <property type="entry name" value="ALPHA-METHYLACYL-COA RACEMASE"/>
    <property type="match status" value="1"/>
</dbReference>
<organism evidence="2 3">
    <name type="scientific">Thalassobaculum litoreum DSM 18839</name>
    <dbReference type="NCBI Taxonomy" id="1123362"/>
    <lineage>
        <taxon>Bacteria</taxon>
        <taxon>Pseudomonadati</taxon>
        <taxon>Pseudomonadota</taxon>
        <taxon>Alphaproteobacteria</taxon>
        <taxon>Rhodospirillales</taxon>
        <taxon>Thalassobaculaceae</taxon>
        <taxon>Thalassobaculum</taxon>
    </lineage>
</organism>
<feature type="region of interest" description="Disordered" evidence="1">
    <location>
        <begin position="354"/>
        <end position="380"/>
    </location>
</feature>
<dbReference type="Gene3D" id="3.40.50.10540">
    <property type="entry name" value="Crotonobetainyl-coa:carnitine coa-transferase, domain 1"/>
    <property type="match status" value="1"/>
</dbReference>
<keyword evidence="2" id="KW-0808">Transferase</keyword>
<dbReference type="InterPro" id="IPR050509">
    <property type="entry name" value="CoA-transferase_III"/>
</dbReference>